<gene>
    <name evidence="2" type="primary">Nfu_g_1_019290</name>
</gene>
<protein>
    <submittedName>
        <fullName evidence="2">Uncharacterized protein</fullName>
    </submittedName>
</protein>
<reference evidence="2" key="2">
    <citation type="submission" date="2016-06" db="EMBL/GenBank/DDBJ databases">
        <title>The genome of a short-lived fish provides insights into sex chromosome evolution and the genetic control of aging.</title>
        <authorList>
            <person name="Reichwald K."/>
            <person name="Felder M."/>
            <person name="Petzold A."/>
            <person name="Koch P."/>
            <person name="Groth M."/>
            <person name="Platzer M."/>
        </authorList>
    </citation>
    <scope>NUCLEOTIDE SEQUENCE</scope>
    <source>
        <tissue evidence="2">Brain</tissue>
    </source>
</reference>
<reference evidence="2" key="1">
    <citation type="submission" date="2016-05" db="EMBL/GenBank/DDBJ databases">
        <authorList>
            <person name="Lavstsen T."/>
            <person name="Jespersen J.S."/>
        </authorList>
    </citation>
    <scope>NUCLEOTIDE SEQUENCE</scope>
    <source>
        <tissue evidence="2">Brain</tissue>
    </source>
</reference>
<dbReference type="AlphaFoldDB" id="A0A1A8LEJ0"/>
<dbReference type="EMBL" id="HAEF01004912">
    <property type="protein sequence ID" value="SBR42294.1"/>
    <property type="molecule type" value="Transcribed_RNA"/>
</dbReference>
<organism evidence="2">
    <name type="scientific">Nothobranchius pienaari</name>
    <dbReference type="NCBI Taxonomy" id="704102"/>
    <lineage>
        <taxon>Eukaryota</taxon>
        <taxon>Metazoa</taxon>
        <taxon>Chordata</taxon>
        <taxon>Craniata</taxon>
        <taxon>Vertebrata</taxon>
        <taxon>Euteleostomi</taxon>
        <taxon>Actinopterygii</taxon>
        <taxon>Neopterygii</taxon>
        <taxon>Teleostei</taxon>
        <taxon>Neoteleostei</taxon>
        <taxon>Acanthomorphata</taxon>
        <taxon>Ovalentaria</taxon>
        <taxon>Atherinomorphae</taxon>
        <taxon>Cyprinodontiformes</taxon>
        <taxon>Nothobranchiidae</taxon>
        <taxon>Nothobranchius</taxon>
    </lineage>
</organism>
<feature type="region of interest" description="Disordered" evidence="1">
    <location>
        <begin position="55"/>
        <end position="75"/>
    </location>
</feature>
<sequence>MISVKNSARFGPVSGGRPAEDVALTRATTTSVLGEQMDPWRCRTSRMELDPSVEFQKSTDWSGESSNTQVSSVGQNQGFTDQIQTRFSFTLVIWWKSQNQFRNKNTFRTFCQSWTWIRSKRTLLPVVSSKGQNSWF</sequence>
<evidence type="ECO:0000313" key="2">
    <source>
        <dbReference type="EMBL" id="SBR42294.1"/>
    </source>
</evidence>
<name>A0A1A8LEJ0_9TELE</name>
<accession>A0A1A8LEJ0</accession>
<feature type="region of interest" description="Disordered" evidence="1">
    <location>
        <begin position="1"/>
        <end position="21"/>
    </location>
</feature>
<proteinExistence type="predicted"/>
<evidence type="ECO:0000256" key="1">
    <source>
        <dbReference type="SAM" id="MobiDB-lite"/>
    </source>
</evidence>